<dbReference type="Proteomes" id="UP000887540">
    <property type="component" value="Unplaced"/>
</dbReference>
<sequence>MVNSQWIAAKYAKNFAEEKETYLEKIPDRFHPRSQHYDSLKHAESLLKTAITENDDPSVVMEAFLLLAKLHYFCANFPAVLHDIEKSRLDGAKTQFTTLRSLKLAAEGYAVKGFSIEKTNQNGKYQAISLQRMLNCFETAAELSISYITELEKTLNSSSRNSLVSASSSGYGTLPRGSSNIPKIGELLEISLERVPHLYLHKNYGWDSDGVEWYRRIMTALSDKSMVEQLQQRLCRQLAEVLLRGMLDGGYDVSSHSKAINLKSESLNFYTGSNKNYFAPSSRIEEVILLLLISEVIASREVKMEKKTSDGDEFDKHRAIHNVKMVHNLLAMTLQELLGKEKKAEFDQYVQVLSNLRQYHLMSTFYERAMKFSSQDRFIWLQFALSLICSGRASRAAKNLQHCVNIEAHDENACLEHMLIAKLHIEQLGDYNLVLEHAAKAIELAKGTWLNGRCRLLYALGFSLKTQSEVSFALRKLLLSESIQHFVKAVELDPHDELAHLYTALEYALARDVDLASEHCQISLEKNPEQPAAIMLMALLFSARKDYKSALELVIGVLKDFPDYYGLLVLRLKLETKFGRVEEALNISKHLLNFWRKMPANYNEFFHEDETITQTQQNGFDSSVKGTDSVAGTATRQGPVQMSSKDALGTVTPIFSAPLGISAPSYVSLSNAAVDVTDNASVLASMDAKLSEYGGAASTISESIGILSSSSRSWTMYTTFRIQANIWVELAELFLEMDRVADVQACVEEACNIFQNSHQAIYLKGRLFQVRANKIASQDAALSKRLQNEAKSCFLGALSLFPAHIPSLKSLADIYRREGNMKMAEKMFCDIINIEPLDSNIWHQLGRILAEQARFEEANECFDTANSLDTNTPIIPFSVIPRLIKPTFI</sequence>
<dbReference type="Pfam" id="PF19440">
    <property type="entry name" value="TTC7_N"/>
    <property type="match status" value="1"/>
</dbReference>
<evidence type="ECO:0000313" key="6">
    <source>
        <dbReference type="WBParaSite" id="ACRNAN_Path_880.g3381.t2"/>
    </source>
</evidence>
<accession>A0A914CEA9</accession>
<dbReference type="InterPro" id="IPR045819">
    <property type="entry name" value="TTC7_N"/>
</dbReference>
<dbReference type="SMART" id="SM00028">
    <property type="entry name" value="TPR"/>
    <property type="match status" value="4"/>
</dbReference>
<dbReference type="PANTHER" id="PTHR23083">
    <property type="entry name" value="TETRATRICOPEPTIDE REPEAT PROTEIN, TPR"/>
    <property type="match status" value="1"/>
</dbReference>
<dbReference type="Gene3D" id="1.25.40.10">
    <property type="entry name" value="Tetratricopeptide repeat domain"/>
    <property type="match status" value="2"/>
</dbReference>
<name>A0A914CEA9_9BILA</name>
<evidence type="ECO:0000256" key="2">
    <source>
        <dbReference type="ARBA" id="ARBA00038251"/>
    </source>
</evidence>
<dbReference type="AlphaFoldDB" id="A0A914CEA9"/>
<reference evidence="6" key="1">
    <citation type="submission" date="2022-11" db="UniProtKB">
        <authorList>
            <consortium name="WormBaseParasite"/>
        </authorList>
    </citation>
    <scope>IDENTIFICATION</scope>
</reference>
<dbReference type="InterPro" id="IPR051722">
    <property type="entry name" value="Endocytosis_PI4K-reg_protein"/>
</dbReference>
<evidence type="ECO:0000259" key="4">
    <source>
        <dbReference type="Pfam" id="PF19440"/>
    </source>
</evidence>
<feature type="domain" description="Tetratricopeptide repeat protein 7 N-terminal" evidence="4">
    <location>
        <begin position="36"/>
        <end position="334"/>
    </location>
</feature>
<dbReference type="PANTHER" id="PTHR23083:SF464">
    <property type="entry name" value="TETRATRICOPEPTIDE REPEAT DOMAIN 7, ISOFORM A"/>
    <property type="match status" value="1"/>
</dbReference>
<keyword evidence="3" id="KW-0802">TPR repeat</keyword>
<comment type="similarity">
    <text evidence="2">Belongs to the YPP1 family.</text>
</comment>
<evidence type="ECO:0000256" key="1">
    <source>
        <dbReference type="ARBA" id="ARBA00002550"/>
    </source>
</evidence>
<dbReference type="Pfam" id="PF13181">
    <property type="entry name" value="TPR_8"/>
    <property type="match status" value="1"/>
</dbReference>
<dbReference type="WBParaSite" id="ACRNAN_Path_880.g3381.t2">
    <property type="protein sequence ID" value="ACRNAN_Path_880.g3381.t2"/>
    <property type="gene ID" value="ACRNAN_Path_880.g3381"/>
</dbReference>
<feature type="repeat" description="TPR" evidence="3">
    <location>
        <begin position="839"/>
        <end position="872"/>
    </location>
</feature>
<evidence type="ECO:0000256" key="3">
    <source>
        <dbReference type="PROSITE-ProRule" id="PRU00339"/>
    </source>
</evidence>
<dbReference type="InterPro" id="IPR019734">
    <property type="entry name" value="TPR_rpt"/>
</dbReference>
<dbReference type="PROSITE" id="PS50005">
    <property type="entry name" value="TPR"/>
    <property type="match status" value="1"/>
</dbReference>
<dbReference type="SUPFAM" id="SSF48452">
    <property type="entry name" value="TPR-like"/>
    <property type="match status" value="2"/>
</dbReference>
<dbReference type="InterPro" id="IPR011990">
    <property type="entry name" value="TPR-like_helical_dom_sf"/>
</dbReference>
<proteinExistence type="inferred from homology"/>
<dbReference type="GO" id="GO:0072659">
    <property type="term" value="P:protein localization to plasma membrane"/>
    <property type="evidence" value="ECO:0007669"/>
    <property type="project" value="TreeGrafter"/>
</dbReference>
<protein>
    <submittedName>
        <fullName evidence="6">Tetratricopeptide repeat protein 7 N-terminal domain-containing protein</fullName>
    </submittedName>
</protein>
<organism evidence="5 6">
    <name type="scientific">Acrobeloides nanus</name>
    <dbReference type="NCBI Taxonomy" id="290746"/>
    <lineage>
        <taxon>Eukaryota</taxon>
        <taxon>Metazoa</taxon>
        <taxon>Ecdysozoa</taxon>
        <taxon>Nematoda</taxon>
        <taxon>Chromadorea</taxon>
        <taxon>Rhabditida</taxon>
        <taxon>Tylenchina</taxon>
        <taxon>Cephalobomorpha</taxon>
        <taxon>Cephaloboidea</taxon>
        <taxon>Cephalobidae</taxon>
        <taxon>Acrobeloides</taxon>
    </lineage>
</organism>
<dbReference type="GO" id="GO:0046854">
    <property type="term" value="P:phosphatidylinositol phosphate biosynthetic process"/>
    <property type="evidence" value="ECO:0007669"/>
    <property type="project" value="TreeGrafter"/>
</dbReference>
<dbReference type="GO" id="GO:0005886">
    <property type="term" value="C:plasma membrane"/>
    <property type="evidence" value="ECO:0007669"/>
    <property type="project" value="TreeGrafter"/>
</dbReference>
<evidence type="ECO:0000313" key="5">
    <source>
        <dbReference type="Proteomes" id="UP000887540"/>
    </source>
</evidence>
<comment type="function">
    <text evidence="1">Involved in endocytosis.</text>
</comment>
<keyword evidence="5" id="KW-1185">Reference proteome</keyword>